<dbReference type="OrthoDB" id="1688888at2"/>
<dbReference type="Pfam" id="PF13289">
    <property type="entry name" value="SIR2_2"/>
    <property type="match status" value="1"/>
</dbReference>
<reference evidence="1 2" key="1">
    <citation type="submission" date="2019-07" db="EMBL/GenBank/DDBJ databases">
        <title>Whole genome shotgun sequence of Adhaeribacter aerolatus NBRC 106133.</title>
        <authorList>
            <person name="Hosoyama A."/>
            <person name="Uohara A."/>
            <person name="Ohji S."/>
            <person name="Ichikawa N."/>
        </authorList>
    </citation>
    <scope>NUCLEOTIDE SEQUENCE [LARGE SCALE GENOMIC DNA]</scope>
    <source>
        <strain evidence="1 2">NBRC 106133</strain>
    </source>
</reference>
<keyword evidence="2" id="KW-1185">Reference proteome</keyword>
<gene>
    <name evidence="1" type="ORF">AAE02nite_38020</name>
</gene>
<proteinExistence type="predicted"/>
<dbReference type="Proteomes" id="UP000321532">
    <property type="component" value="Unassembled WGS sequence"/>
</dbReference>
<dbReference type="InterPro" id="IPR029035">
    <property type="entry name" value="DHS-like_NAD/FAD-binding_dom"/>
</dbReference>
<dbReference type="SUPFAM" id="SSF52467">
    <property type="entry name" value="DHS-like NAD/FAD-binding domain"/>
    <property type="match status" value="1"/>
</dbReference>
<evidence type="ECO:0000313" key="1">
    <source>
        <dbReference type="EMBL" id="GEO06138.1"/>
    </source>
</evidence>
<comment type="caution">
    <text evidence="1">The sequence shown here is derived from an EMBL/GenBank/DDBJ whole genome shotgun (WGS) entry which is preliminary data.</text>
</comment>
<accession>A0A512B2E9</accession>
<evidence type="ECO:0000313" key="2">
    <source>
        <dbReference type="Proteomes" id="UP000321532"/>
    </source>
</evidence>
<sequence length="629" mass="72422">MHKENLFKLIRSEEVVLWAGAGLSLYAGFPSGEKLGTILYNSLSDSEKKEIRPDLLLPDLAEAIYRIKGNNKNSIIRILSKQFVDFIPESTLYHDKLASIPHFKTIITTNYDKLIENAYGQRGQLLLASRHIPYIEKEKVSIFKVHGDLSEPDSIILTKTDFNNFFKNSSESEVYWTVIKEKLATKNVLFIGYNLEDPNVSVIFDRISEVLGTHRRECFFISPNLTFNKILELDRKGIHYIDSTGEAFIDELDLDIKQNITKDLEKGMTSANTFRDFLYNNKLIAEVKSNKDSFKLVSLNGIDGKIEGKLNFSLKNDEEFNAKLNDFIKGYKFGDFEIPEGRLLKSDFTVNGIKLPGSDEVAWLKFQSVPSITSIIDIRFDDGSEFNEIPVKIYRSPFLIEIHVQLKSAFLKINFEPVAQGRNKTNFHYEHEENCLRVKDEIELFLLLNNFASGKQFKIYTQTGIPYTPTTLKKLPPLLKVTQYYLAYFSNLKILEQHYDVRFSNINIKSINKEAYEFVMLAVAVTKGETLIVNFNKEFQVELNDVSDRIISQLKKVNKDGVPFVALFQEEVLEIHGQKINLGFKRVEYLKPKILNLDSVLKGAEQKLKFKSKRARVKYSYNEDFKEGL</sequence>
<name>A0A512B2E9_9BACT</name>
<dbReference type="AlphaFoldDB" id="A0A512B2E9"/>
<dbReference type="RefSeq" id="WP_146901558.1">
    <property type="nucleotide sequence ID" value="NZ_BJYS01000031.1"/>
</dbReference>
<protein>
    <submittedName>
        <fullName evidence="1">Uncharacterized protein</fullName>
    </submittedName>
</protein>
<organism evidence="1 2">
    <name type="scientific">Adhaeribacter aerolatus</name>
    <dbReference type="NCBI Taxonomy" id="670289"/>
    <lineage>
        <taxon>Bacteria</taxon>
        <taxon>Pseudomonadati</taxon>
        <taxon>Bacteroidota</taxon>
        <taxon>Cytophagia</taxon>
        <taxon>Cytophagales</taxon>
        <taxon>Hymenobacteraceae</taxon>
        <taxon>Adhaeribacter</taxon>
    </lineage>
</organism>
<dbReference type="EMBL" id="BJYS01000031">
    <property type="protein sequence ID" value="GEO06138.1"/>
    <property type="molecule type" value="Genomic_DNA"/>
</dbReference>